<keyword evidence="3" id="KW-1185">Reference proteome</keyword>
<dbReference type="Proteomes" id="UP000299102">
    <property type="component" value="Unassembled WGS sequence"/>
</dbReference>
<accession>A0A4C1WST9</accession>
<evidence type="ECO:0000313" key="2">
    <source>
        <dbReference type="EMBL" id="GBP53632.1"/>
    </source>
</evidence>
<proteinExistence type="predicted"/>
<evidence type="ECO:0000256" key="1">
    <source>
        <dbReference type="SAM" id="MobiDB-lite"/>
    </source>
</evidence>
<protein>
    <submittedName>
        <fullName evidence="2">Uncharacterized protein</fullName>
    </submittedName>
</protein>
<feature type="region of interest" description="Disordered" evidence="1">
    <location>
        <begin position="88"/>
        <end position="108"/>
    </location>
</feature>
<evidence type="ECO:0000313" key="3">
    <source>
        <dbReference type="Proteomes" id="UP000299102"/>
    </source>
</evidence>
<name>A0A4C1WST9_EUMVA</name>
<gene>
    <name evidence="2" type="ORF">EVAR_38605_1</name>
</gene>
<comment type="caution">
    <text evidence="2">The sequence shown here is derived from an EMBL/GenBank/DDBJ whole genome shotgun (WGS) entry which is preliminary data.</text>
</comment>
<sequence length="108" mass="12453">MYLLTFRTQEFKGRPYRPLTNLLLLSNYLSVFNHGYIPPYEIREGRSSSAIAPRTQQISIFAANPYNSRQQRRSRVSVTSDVTYLQHDANNTRRGDSATRRTGARVTL</sequence>
<feature type="compositionally biased region" description="Basic and acidic residues" evidence="1">
    <location>
        <begin position="90"/>
        <end position="99"/>
    </location>
</feature>
<dbReference type="EMBL" id="BGZK01000630">
    <property type="protein sequence ID" value="GBP53632.1"/>
    <property type="molecule type" value="Genomic_DNA"/>
</dbReference>
<reference evidence="2 3" key="1">
    <citation type="journal article" date="2019" name="Commun. Biol.">
        <title>The bagworm genome reveals a unique fibroin gene that provides high tensile strength.</title>
        <authorList>
            <person name="Kono N."/>
            <person name="Nakamura H."/>
            <person name="Ohtoshi R."/>
            <person name="Tomita M."/>
            <person name="Numata K."/>
            <person name="Arakawa K."/>
        </authorList>
    </citation>
    <scope>NUCLEOTIDE SEQUENCE [LARGE SCALE GENOMIC DNA]</scope>
</reference>
<dbReference type="AlphaFoldDB" id="A0A4C1WST9"/>
<organism evidence="2 3">
    <name type="scientific">Eumeta variegata</name>
    <name type="common">Bagworm moth</name>
    <name type="synonym">Eumeta japonica</name>
    <dbReference type="NCBI Taxonomy" id="151549"/>
    <lineage>
        <taxon>Eukaryota</taxon>
        <taxon>Metazoa</taxon>
        <taxon>Ecdysozoa</taxon>
        <taxon>Arthropoda</taxon>
        <taxon>Hexapoda</taxon>
        <taxon>Insecta</taxon>
        <taxon>Pterygota</taxon>
        <taxon>Neoptera</taxon>
        <taxon>Endopterygota</taxon>
        <taxon>Lepidoptera</taxon>
        <taxon>Glossata</taxon>
        <taxon>Ditrysia</taxon>
        <taxon>Tineoidea</taxon>
        <taxon>Psychidae</taxon>
        <taxon>Oiketicinae</taxon>
        <taxon>Eumeta</taxon>
    </lineage>
</organism>